<evidence type="ECO:0000259" key="1">
    <source>
        <dbReference type="Pfam" id="PF17919"/>
    </source>
</evidence>
<dbReference type="InterPro" id="IPR041577">
    <property type="entry name" value="RT_RNaseH_2"/>
</dbReference>
<dbReference type="GO" id="GO:0071897">
    <property type="term" value="P:DNA biosynthetic process"/>
    <property type="evidence" value="ECO:0007669"/>
    <property type="project" value="UniProtKB-ARBA"/>
</dbReference>
<name>A0A0K2V3B9_LEPSM</name>
<reference evidence="2" key="1">
    <citation type="submission" date="2014-05" db="EMBL/GenBank/DDBJ databases">
        <authorList>
            <person name="Chronopoulou M."/>
        </authorList>
    </citation>
    <scope>NUCLEOTIDE SEQUENCE</scope>
    <source>
        <tissue evidence="2">Whole organism</tissue>
    </source>
</reference>
<dbReference type="AlphaFoldDB" id="A0A0K2V3B9"/>
<dbReference type="InterPro" id="IPR043502">
    <property type="entry name" value="DNA/RNA_pol_sf"/>
</dbReference>
<evidence type="ECO:0000313" key="2">
    <source>
        <dbReference type="EMBL" id="CDW45033.1"/>
    </source>
</evidence>
<dbReference type="Pfam" id="PF17919">
    <property type="entry name" value="RT_RNaseH_2"/>
    <property type="match status" value="1"/>
</dbReference>
<dbReference type="EMBL" id="HACA01027672">
    <property type="protein sequence ID" value="CDW45033.1"/>
    <property type="molecule type" value="Transcribed_RNA"/>
</dbReference>
<organism evidence="2">
    <name type="scientific">Lepeophtheirus salmonis</name>
    <name type="common">Salmon louse</name>
    <name type="synonym">Caligus salmonis</name>
    <dbReference type="NCBI Taxonomy" id="72036"/>
    <lineage>
        <taxon>Eukaryota</taxon>
        <taxon>Metazoa</taxon>
        <taxon>Ecdysozoa</taxon>
        <taxon>Arthropoda</taxon>
        <taxon>Crustacea</taxon>
        <taxon>Multicrustacea</taxon>
        <taxon>Hexanauplia</taxon>
        <taxon>Copepoda</taxon>
        <taxon>Siphonostomatoida</taxon>
        <taxon>Caligidae</taxon>
        <taxon>Lepeophtheirus</taxon>
    </lineage>
</organism>
<feature type="domain" description="Reverse transcriptase/retrotransposon-derived protein RNase H-like" evidence="1">
    <location>
        <begin position="2"/>
        <end position="61"/>
    </location>
</feature>
<protein>
    <submittedName>
        <fullName evidence="2">Putative LOC101856697 [Aplysia californica]</fullName>
    </submittedName>
</protein>
<sequence length="77" mass="8971">MVDASDQTIRGVLEQQDDQGDFLPLGFLSRALIPTHRRYSTFERELFGVREALRHFRYFTCCNCLYGPQATHRHPQG</sequence>
<accession>A0A0K2V3B9</accession>
<dbReference type="SUPFAM" id="SSF56672">
    <property type="entry name" value="DNA/RNA polymerases"/>
    <property type="match status" value="1"/>
</dbReference>
<proteinExistence type="predicted"/>
<dbReference type="Gene3D" id="3.10.20.370">
    <property type="match status" value="1"/>
</dbReference>